<name>A0A7S0NIH6_MICPS</name>
<feature type="compositionally biased region" description="Basic and acidic residues" evidence="1">
    <location>
        <begin position="255"/>
        <end position="274"/>
    </location>
</feature>
<feature type="region of interest" description="Disordered" evidence="1">
    <location>
        <begin position="1"/>
        <end position="66"/>
    </location>
</feature>
<feature type="region of interest" description="Disordered" evidence="1">
    <location>
        <begin position="711"/>
        <end position="822"/>
    </location>
</feature>
<reference evidence="2" key="1">
    <citation type="submission" date="2021-01" db="EMBL/GenBank/DDBJ databases">
        <authorList>
            <person name="Corre E."/>
            <person name="Pelletier E."/>
            <person name="Niang G."/>
            <person name="Scheremetjew M."/>
            <person name="Finn R."/>
            <person name="Kale V."/>
            <person name="Holt S."/>
            <person name="Cochrane G."/>
            <person name="Meng A."/>
            <person name="Brown T."/>
            <person name="Cohen L."/>
        </authorList>
    </citation>
    <scope>NUCLEOTIDE SEQUENCE</scope>
    <source>
        <strain evidence="2">CCMP1723</strain>
    </source>
</reference>
<evidence type="ECO:0000256" key="1">
    <source>
        <dbReference type="SAM" id="MobiDB-lite"/>
    </source>
</evidence>
<evidence type="ECO:0000313" key="2">
    <source>
        <dbReference type="EMBL" id="CAD8514480.1"/>
    </source>
</evidence>
<feature type="compositionally biased region" description="Basic and acidic residues" evidence="1">
    <location>
        <begin position="989"/>
        <end position="1003"/>
    </location>
</feature>
<feature type="region of interest" description="Disordered" evidence="1">
    <location>
        <begin position="157"/>
        <end position="360"/>
    </location>
</feature>
<protein>
    <submittedName>
        <fullName evidence="2">Uncharacterized protein</fullName>
    </submittedName>
</protein>
<feature type="compositionally biased region" description="Low complexity" evidence="1">
    <location>
        <begin position="45"/>
        <end position="54"/>
    </location>
</feature>
<feature type="compositionally biased region" description="Basic and acidic residues" evidence="1">
    <location>
        <begin position="24"/>
        <end position="40"/>
    </location>
</feature>
<feature type="region of interest" description="Disordered" evidence="1">
    <location>
        <begin position="410"/>
        <end position="429"/>
    </location>
</feature>
<feature type="region of interest" description="Disordered" evidence="1">
    <location>
        <begin position="1172"/>
        <end position="1241"/>
    </location>
</feature>
<feature type="region of interest" description="Disordered" evidence="1">
    <location>
        <begin position="982"/>
        <end position="1142"/>
    </location>
</feature>
<feature type="compositionally biased region" description="Acidic residues" evidence="1">
    <location>
        <begin position="1019"/>
        <end position="1031"/>
    </location>
</feature>
<dbReference type="EMBL" id="HBEQ01002415">
    <property type="protein sequence ID" value="CAD8514480.1"/>
    <property type="molecule type" value="Transcribed_RNA"/>
</dbReference>
<feature type="compositionally biased region" description="Polar residues" evidence="1">
    <location>
        <begin position="764"/>
        <end position="784"/>
    </location>
</feature>
<feature type="compositionally biased region" description="Low complexity" evidence="1">
    <location>
        <begin position="309"/>
        <end position="322"/>
    </location>
</feature>
<proteinExistence type="predicted"/>
<feature type="compositionally biased region" description="Acidic residues" evidence="1">
    <location>
        <begin position="1222"/>
        <end position="1231"/>
    </location>
</feature>
<sequence>MATPPPKLKDDRVSSTSTSTLRKSKTDKAVARADAADRKKGSPGGASAKKQSSKMPEIRRSSLFPEGYSVAVQMKSKFREEDAQRAVPPRKPLTLDEFKQTKEYRDVLESDELVARTLMEVRERDERTKREIDELKKKRLEQRRVHVDAVDAIRAAADGKLRGAGPLNLLKSQAAPGGGSSSQTPSPGDRSGMFIGEAASLRKGESPEERADRLAAEEVHARLSAGADPSRGPVYDQTPGRTTTGLPDAVARRQSRGEDSADRSRMEFARKIHAVEAASPNGRESFDAVYQAIESPEVQKKVSPPKPPGTSSNSFGGSSSPGANLRPRALDASGGYDSSPDSLNGSHRSPGRVSFKDEAVTPNTKAALLAKAKNLLAEAKAPEQRKKMNEAVSVWTEASRGMLPALNPLDSRRGILKTPSSGTGSLGLGDSPPKEEYYCARCGVKQADPFANFCGGCGAPLDNSNSLHKAARDGHLPVNKKKTAADDVKLPVGPGGRQLSYRGSIEKEIRRAEAASEKKKYSLKDGSKWKIAQDHYDAGDAFHNAHRLPNYLAATDEHDEIYRDGDDEVFQTANNYGYSLDMYGPQKNTKKRVPRSPQTYHRMHSKAFGTYLYVDRWGDTGAEERVDRVQKSEKRRCAMCGLFGKQIRFSDREWDAAQPKCRSCEVAPRDAHTGPKLPRAKHFMRPTAAHSDFAGALDDDNYSEDNFYADLYGAQNGGSERERDPFDDLPSAGRPKPRPVSAKARPEWNTSIVSKRGFHENKFKSTTGSVNPQWNKSSEVTPATSRKAPVEQLIDFDGAPRSKRDSPGGADGPQSPGAGLWYGSSASTPAKAYQVLVDACKLKEEDCFLYLSKRFGRYSEASRGREARGEALAHFKEFLQKAESKGLVPDWWSEENTAELCRASQMPNSPYYLKLIKFGEPMTTTTTIATRWGLAGAESLRDLHFDIDPAPWAGYRAPTPPEEQHAFKSGETPLDQKIKEVLGKAPSGARKDAAKSHRPKWEYDQPLYDQYGNPISRDEDGDEYYDDDGEYSEGGTFYPYGEDDDGEYSEGGTFYPFEDPYDDYEAASIARVPSEHPDHPAPPPRGPAEPVHVSDDGFIAGMGMKQAPPPPGAPSPDETSAGEGKNQPPSDADLLQIGIDASTMTAEEKAALGLDGSDPAKAAALAEAIDRLRVESGSSPGAKKPTRGDAAGGGEGKIKEWGGEDAEPTSERKKKAAAVWDEISESDEEDDRPEKSGQWKPKAMLIGKNFLEQQLAERTHWEPLKPGFILSGAPPTPPMKSKQAEMAREWRNKTSAKKGGKVDYKEMGVMALLGVGGKGVKRDKRLSTFMAETSSSKGKKGENAGATADEVMKGKAVAGGGGGFKRFGQTVLRQNNAGPVSENYVAEAAQNQNQNQNHVSFADEAGSTPVLDLTAKAAAPLVNNALVLSGRSRWGTYEEDDAYAVAVKSALGDRGVEVRGGHRRGGMNVSVESHRAVVLLGVGGSGADTLGESANFLTDAAWLRSLLEFVRRGGCLVLQGDGEPAERMFSLFGLDWRFSPNGRERADFTWNPVCGATARDGGRHWHGWNGGFRVYNARCALLTGVAASDCVFIRGDAFGNNSSGERGEEEEAFAAVAAAAYGDGLVCFVGDDNGEEESVDLVARLATTPRVAGR</sequence>
<feature type="compositionally biased region" description="Basic and acidic residues" evidence="1">
    <location>
        <begin position="200"/>
        <end position="221"/>
    </location>
</feature>
<gene>
    <name evidence="2" type="ORF">MCOM1403_LOCUS1905</name>
</gene>
<organism evidence="2">
    <name type="scientific">Micromonas pusilla</name>
    <name type="common">Picoplanktonic green alga</name>
    <name type="synonym">Chromulina pusilla</name>
    <dbReference type="NCBI Taxonomy" id="38833"/>
    <lineage>
        <taxon>Eukaryota</taxon>
        <taxon>Viridiplantae</taxon>
        <taxon>Chlorophyta</taxon>
        <taxon>Mamiellophyceae</taxon>
        <taxon>Mamiellales</taxon>
        <taxon>Mamiellaceae</taxon>
        <taxon>Micromonas</taxon>
    </lineage>
</organism>
<accession>A0A7S0NIH6</accession>
<feature type="compositionally biased region" description="Low complexity" evidence="1">
    <location>
        <begin position="418"/>
        <end position="429"/>
    </location>
</feature>